<evidence type="ECO:0000256" key="1">
    <source>
        <dbReference type="SAM" id="MobiDB-lite"/>
    </source>
</evidence>
<name>A0A818K3A8_9BILA</name>
<organism evidence="3 4">
    <name type="scientific">Adineta steineri</name>
    <dbReference type="NCBI Taxonomy" id="433720"/>
    <lineage>
        <taxon>Eukaryota</taxon>
        <taxon>Metazoa</taxon>
        <taxon>Spiralia</taxon>
        <taxon>Gnathifera</taxon>
        <taxon>Rotifera</taxon>
        <taxon>Eurotatoria</taxon>
        <taxon>Bdelloidea</taxon>
        <taxon>Adinetida</taxon>
        <taxon>Adinetidae</taxon>
        <taxon>Adineta</taxon>
    </lineage>
</organism>
<sequence length="73" mass="8335">MAELFMTCGVISILAVLFFIWKRRYLVKNYLLVLFYGKDTLIQKKTSSTSDSSNISSEQSSPGETPAYHTLYM</sequence>
<dbReference type="EMBL" id="CAJOAZ010000142">
    <property type="protein sequence ID" value="CAF3550134.1"/>
    <property type="molecule type" value="Genomic_DNA"/>
</dbReference>
<feature type="transmembrane region" description="Helical" evidence="2">
    <location>
        <begin position="6"/>
        <end position="21"/>
    </location>
</feature>
<evidence type="ECO:0000256" key="2">
    <source>
        <dbReference type="SAM" id="Phobius"/>
    </source>
</evidence>
<proteinExistence type="predicted"/>
<protein>
    <submittedName>
        <fullName evidence="3">Uncharacterized protein</fullName>
    </submittedName>
</protein>
<gene>
    <name evidence="3" type="ORF">OXD698_LOCUS3885</name>
</gene>
<evidence type="ECO:0000313" key="3">
    <source>
        <dbReference type="EMBL" id="CAF3550134.1"/>
    </source>
</evidence>
<keyword evidence="2" id="KW-0472">Membrane</keyword>
<feature type="compositionally biased region" description="Low complexity" evidence="1">
    <location>
        <begin position="47"/>
        <end position="61"/>
    </location>
</feature>
<keyword evidence="2" id="KW-1133">Transmembrane helix</keyword>
<dbReference type="Proteomes" id="UP000663844">
    <property type="component" value="Unassembled WGS sequence"/>
</dbReference>
<feature type="non-terminal residue" evidence="3">
    <location>
        <position position="1"/>
    </location>
</feature>
<reference evidence="3" key="1">
    <citation type="submission" date="2021-02" db="EMBL/GenBank/DDBJ databases">
        <authorList>
            <person name="Nowell W R."/>
        </authorList>
    </citation>
    <scope>NUCLEOTIDE SEQUENCE</scope>
</reference>
<evidence type="ECO:0000313" key="4">
    <source>
        <dbReference type="Proteomes" id="UP000663844"/>
    </source>
</evidence>
<keyword evidence="2" id="KW-0812">Transmembrane</keyword>
<dbReference type="AlphaFoldDB" id="A0A818K3A8"/>
<accession>A0A818K3A8</accession>
<comment type="caution">
    <text evidence="3">The sequence shown here is derived from an EMBL/GenBank/DDBJ whole genome shotgun (WGS) entry which is preliminary data.</text>
</comment>
<feature type="region of interest" description="Disordered" evidence="1">
    <location>
        <begin position="44"/>
        <end position="73"/>
    </location>
</feature>